<accession>A0A3M7R5I8</accession>
<proteinExistence type="predicted"/>
<dbReference type="AlphaFoldDB" id="A0A3M7R5I8"/>
<reference evidence="2 3" key="1">
    <citation type="journal article" date="2018" name="Sci. Rep.">
        <title>Genomic signatures of local adaptation to the degree of environmental predictability in rotifers.</title>
        <authorList>
            <person name="Franch-Gras L."/>
            <person name="Hahn C."/>
            <person name="Garcia-Roger E.M."/>
            <person name="Carmona M.J."/>
            <person name="Serra M."/>
            <person name="Gomez A."/>
        </authorList>
    </citation>
    <scope>NUCLEOTIDE SEQUENCE [LARGE SCALE GENOMIC DNA]</scope>
    <source>
        <strain evidence="2">HYR1</strain>
    </source>
</reference>
<dbReference type="EMBL" id="REGN01004194">
    <property type="protein sequence ID" value="RNA18644.1"/>
    <property type="molecule type" value="Genomic_DNA"/>
</dbReference>
<protein>
    <submittedName>
        <fullName evidence="2">Uncharacterized protein</fullName>
    </submittedName>
</protein>
<name>A0A3M7R5I8_BRAPC</name>
<evidence type="ECO:0000256" key="1">
    <source>
        <dbReference type="SAM" id="Phobius"/>
    </source>
</evidence>
<keyword evidence="3" id="KW-1185">Reference proteome</keyword>
<evidence type="ECO:0000313" key="3">
    <source>
        <dbReference type="Proteomes" id="UP000276133"/>
    </source>
</evidence>
<keyword evidence="1" id="KW-0472">Membrane</keyword>
<gene>
    <name evidence="2" type="ORF">BpHYR1_010255</name>
</gene>
<organism evidence="2 3">
    <name type="scientific">Brachionus plicatilis</name>
    <name type="common">Marine rotifer</name>
    <name type="synonym">Brachionus muelleri</name>
    <dbReference type="NCBI Taxonomy" id="10195"/>
    <lineage>
        <taxon>Eukaryota</taxon>
        <taxon>Metazoa</taxon>
        <taxon>Spiralia</taxon>
        <taxon>Gnathifera</taxon>
        <taxon>Rotifera</taxon>
        <taxon>Eurotatoria</taxon>
        <taxon>Monogononta</taxon>
        <taxon>Pseudotrocha</taxon>
        <taxon>Ploima</taxon>
        <taxon>Brachionidae</taxon>
        <taxon>Brachionus</taxon>
    </lineage>
</organism>
<dbReference type="Proteomes" id="UP000276133">
    <property type="component" value="Unassembled WGS sequence"/>
</dbReference>
<evidence type="ECO:0000313" key="2">
    <source>
        <dbReference type="EMBL" id="RNA18644.1"/>
    </source>
</evidence>
<sequence>MSTKLSICLYTMIIDFTILIILLLGFINLTYFYHINQTKSKCYSKFFDFSTQLPFSTDFSQISQTALIETEETTKTPVSTEFENTLPFNNFDSTIVSTHYNSTLICHERNKKYYIGADYVYQSCSSSRYFSSLSTINEKGATKSNYNRYIDQNLRAELCYDFNIDIDQIINHNENSYDIFCLNQTKLNGNETIQIDNFEFIAKHRNSRGVGVGVLIKKGIEYERILAFDKFNL</sequence>
<keyword evidence="1" id="KW-0812">Transmembrane</keyword>
<keyword evidence="1" id="KW-1133">Transmembrane helix</keyword>
<feature type="transmembrane region" description="Helical" evidence="1">
    <location>
        <begin position="7"/>
        <end position="33"/>
    </location>
</feature>
<comment type="caution">
    <text evidence="2">The sequence shown here is derived from an EMBL/GenBank/DDBJ whole genome shotgun (WGS) entry which is preliminary data.</text>
</comment>